<evidence type="ECO:0000256" key="3">
    <source>
        <dbReference type="ARBA" id="ARBA00021502"/>
    </source>
</evidence>
<comment type="subcellular location">
    <subcellularLocation>
        <location evidence="1">Nucleus</location>
    </subcellularLocation>
</comment>
<dbReference type="PANTHER" id="PTHR34105:SF1">
    <property type="entry name" value="PROLINE-, GLUTAMIC ACID- AND LEUCINE-RICH PROTEIN 1"/>
    <property type="match status" value="1"/>
</dbReference>
<feature type="region of interest" description="Disordered" evidence="5">
    <location>
        <begin position="471"/>
        <end position="492"/>
    </location>
</feature>
<feature type="region of interest" description="Disordered" evidence="5">
    <location>
        <begin position="785"/>
        <end position="817"/>
    </location>
</feature>
<evidence type="ECO:0000256" key="5">
    <source>
        <dbReference type="SAM" id="MobiDB-lite"/>
    </source>
</evidence>
<comment type="caution">
    <text evidence="7">The sequence shown here is derived from an EMBL/GenBank/DDBJ whole genome shotgun (WGS) entry which is preliminary data.</text>
</comment>
<accession>A0ABR3ZUX8</accession>
<dbReference type="EMBL" id="JBEFKJ010000047">
    <property type="protein sequence ID" value="KAL2036940.1"/>
    <property type="molecule type" value="Genomic_DNA"/>
</dbReference>
<evidence type="ECO:0000313" key="7">
    <source>
        <dbReference type="EMBL" id="KAL2036940.1"/>
    </source>
</evidence>
<comment type="similarity">
    <text evidence="2">Belongs to the RIX1/PELP1 family.</text>
</comment>
<organism evidence="7 8">
    <name type="scientific">Stereocaulon virgatum</name>
    <dbReference type="NCBI Taxonomy" id="373712"/>
    <lineage>
        <taxon>Eukaryota</taxon>
        <taxon>Fungi</taxon>
        <taxon>Dikarya</taxon>
        <taxon>Ascomycota</taxon>
        <taxon>Pezizomycotina</taxon>
        <taxon>Lecanoromycetes</taxon>
        <taxon>OSLEUM clade</taxon>
        <taxon>Lecanoromycetidae</taxon>
        <taxon>Lecanorales</taxon>
        <taxon>Lecanorineae</taxon>
        <taxon>Stereocaulaceae</taxon>
        <taxon>Stereocaulon</taxon>
    </lineage>
</organism>
<protein>
    <recommendedName>
        <fullName evidence="3">Pre-rRNA-processing protein RIX1</fullName>
    </recommendedName>
</protein>
<feature type="compositionally biased region" description="Polar residues" evidence="5">
    <location>
        <begin position="631"/>
        <end position="641"/>
    </location>
</feature>
<dbReference type="SUPFAM" id="SSF48371">
    <property type="entry name" value="ARM repeat"/>
    <property type="match status" value="1"/>
</dbReference>
<dbReference type="PANTHER" id="PTHR34105">
    <property type="entry name" value="PROLINE-, GLUTAMIC ACID- AND LEUCINE-RICH PROTEIN 1"/>
    <property type="match status" value="1"/>
</dbReference>
<keyword evidence="8" id="KW-1185">Reference proteome</keyword>
<dbReference type="InterPro" id="IPR011989">
    <property type="entry name" value="ARM-like"/>
</dbReference>
<dbReference type="Pfam" id="PF08167">
    <property type="entry name" value="RIX1"/>
    <property type="match status" value="1"/>
</dbReference>
<feature type="compositionally biased region" description="Acidic residues" evidence="5">
    <location>
        <begin position="803"/>
        <end position="817"/>
    </location>
</feature>
<dbReference type="Gene3D" id="1.25.10.10">
    <property type="entry name" value="Leucine-rich Repeat Variant"/>
    <property type="match status" value="1"/>
</dbReference>
<evidence type="ECO:0000256" key="4">
    <source>
        <dbReference type="ARBA" id="ARBA00023242"/>
    </source>
</evidence>
<evidence type="ECO:0000256" key="1">
    <source>
        <dbReference type="ARBA" id="ARBA00004123"/>
    </source>
</evidence>
<evidence type="ECO:0000259" key="6">
    <source>
        <dbReference type="Pfam" id="PF08167"/>
    </source>
</evidence>
<sequence>MAPNTATKVSTPLRVVTQRISNTPTNQLPHVAPVLAATITECRTAFNTPQNVIQRNDTSDNAVLVHKLKTQISALLQDKQPHARYAAVVLIKATVEVGGWNLLQGVSPLVRGLIGVIGRPDPLSTKKLCIITLTRIFLLSHEHQSLVREITTPTLAAFVTACLKLVQENRYQDSLFFVILQALSELIMLHPTSFRPFVPQLQKMAVSLLAPTPSTLGYENNSKPIDTPLSDSSRRLFVLLHVCAPKNTAGEEWRKSLQTVLAATHRTADRVFRAVIEDWRPSAEYRTMQSIPASETVSDPKPEPLTLPSWTGIYAGIERLDGLLRTIQAFVASTTSAPVAMPVNDIMSLVDRILSALRPSSIRTSRNRPEIGRDEREGLAVGLPQLHVSALRILSLLISRLGTGFAALTNTTLEQIFWVLEDEQEADDIRFATYKVVSQILSAFGPSLPKLSAASLSRCVSLACTDLLPSDESPTQNDQASTPNGAKISVSNTTSTNADSYLKAVELRPKVLNAQPCILVAARELLIFALTRSPNGYLSSAVRNQIDRTAILTSNKDIMLASVMNTAERKKGRMNAVSILPLLARGYPEALEVETLLRPQLPIVKSQLNRVEITRSDEDEDPYTNDDHPSRNQNGFRSSESGFGGILNAETTTADSEIEIGQNLIESERFRNTVIATQPPLLTENPPTDLPVPKLLVSYVSSKRDREDDMNSAVQTGGSDIATLGNAGSTEPGNLSKRIRLTDDQLPLVDEPVSATEAQAMEAAVPQSSMSEAIGATGAQFDIEEGNSVGSDFEMPPLYIASDIDDDDDEDEDEGGD</sequence>
<gene>
    <name evidence="7" type="ORF">N7G274_010365</name>
</gene>
<reference evidence="7 8" key="1">
    <citation type="submission" date="2024-09" db="EMBL/GenBank/DDBJ databases">
        <title>Rethinking Asexuality: The Enigmatic Case of Functional Sexual Genes in Lepraria (Stereocaulaceae).</title>
        <authorList>
            <person name="Doellman M."/>
            <person name="Sun Y."/>
            <person name="Barcenas-Pena A."/>
            <person name="Lumbsch H.T."/>
            <person name="Grewe F."/>
        </authorList>
    </citation>
    <scope>NUCLEOTIDE SEQUENCE [LARGE SCALE GENOMIC DNA]</scope>
    <source>
        <strain evidence="7 8">Mercado 3170</strain>
    </source>
</reference>
<dbReference type="InterPro" id="IPR012583">
    <property type="entry name" value="RIX1_N"/>
</dbReference>
<dbReference type="InterPro" id="IPR016024">
    <property type="entry name" value="ARM-type_fold"/>
</dbReference>
<evidence type="ECO:0000313" key="8">
    <source>
        <dbReference type="Proteomes" id="UP001590950"/>
    </source>
</evidence>
<evidence type="ECO:0000256" key="2">
    <source>
        <dbReference type="ARBA" id="ARBA00010511"/>
    </source>
</evidence>
<dbReference type="Proteomes" id="UP001590950">
    <property type="component" value="Unassembled WGS sequence"/>
</dbReference>
<feature type="domain" description="Pre-rRNA-processing protein RIX1 N-terminal" evidence="6">
    <location>
        <begin position="12"/>
        <end position="214"/>
    </location>
</feature>
<name>A0ABR3ZUX8_9LECA</name>
<keyword evidence="4" id="KW-0539">Nucleus</keyword>
<feature type="compositionally biased region" description="Polar residues" evidence="5">
    <location>
        <begin position="472"/>
        <end position="492"/>
    </location>
</feature>
<feature type="region of interest" description="Disordered" evidence="5">
    <location>
        <begin position="612"/>
        <end position="647"/>
    </location>
</feature>
<proteinExistence type="inferred from homology"/>